<reference evidence="1 2" key="1">
    <citation type="journal article" date="2021" name="Elife">
        <title>Chloroplast acquisition without the gene transfer in kleptoplastic sea slugs, Plakobranchus ocellatus.</title>
        <authorList>
            <person name="Maeda T."/>
            <person name="Takahashi S."/>
            <person name="Yoshida T."/>
            <person name="Shimamura S."/>
            <person name="Takaki Y."/>
            <person name="Nagai Y."/>
            <person name="Toyoda A."/>
            <person name="Suzuki Y."/>
            <person name="Arimoto A."/>
            <person name="Ishii H."/>
            <person name="Satoh N."/>
            <person name="Nishiyama T."/>
            <person name="Hasebe M."/>
            <person name="Maruyama T."/>
            <person name="Minagawa J."/>
            <person name="Obokata J."/>
            <person name="Shigenobu S."/>
        </authorList>
    </citation>
    <scope>NUCLEOTIDE SEQUENCE [LARGE SCALE GENOMIC DNA]</scope>
</reference>
<evidence type="ECO:0000313" key="1">
    <source>
        <dbReference type="EMBL" id="GFN97831.1"/>
    </source>
</evidence>
<evidence type="ECO:0000313" key="2">
    <source>
        <dbReference type="Proteomes" id="UP000735302"/>
    </source>
</evidence>
<protein>
    <recommendedName>
        <fullName evidence="3">Secreted protein</fullName>
    </recommendedName>
</protein>
<gene>
    <name evidence="1" type="ORF">PoB_002433700</name>
</gene>
<evidence type="ECO:0008006" key="3">
    <source>
        <dbReference type="Google" id="ProtNLM"/>
    </source>
</evidence>
<dbReference type="EMBL" id="BLXT01002816">
    <property type="protein sequence ID" value="GFN97831.1"/>
    <property type="molecule type" value="Genomic_DNA"/>
</dbReference>
<comment type="caution">
    <text evidence="1">The sequence shown here is derived from an EMBL/GenBank/DDBJ whole genome shotgun (WGS) entry which is preliminary data.</text>
</comment>
<organism evidence="1 2">
    <name type="scientific">Plakobranchus ocellatus</name>
    <dbReference type="NCBI Taxonomy" id="259542"/>
    <lineage>
        <taxon>Eukaryota</taxon>
        <taxon>Metazoa</taxon>
        <taxon>Spiralia</taxon>
        <taxon>Lophotrochozoa</taxon>
        <taxon>Mollusca</taxon>
        <taxon>Gastropoda</taxon>
        <taxon>Heterobranchia</taxon>
        <taxon>Euthyneura</taxon>
        <taxon>Panpulmonata</taxon>
        <taxon>Sacoglossa</taxon>
        <taxon>Placobranchoidea</taxon>
        <taxon>Plakobranchidae</taxon>
        <taxon>Plakobranchus</taxon>
    </lineage>
</organism>
<dbReference type="AlphaFoldDB" id="A0AAV3ZRR3"/>
<keyword evidence="2" id="KW-1185">Reference proteome</keyword>
<accession>A0AAV3ZRR3</accession>
<dbReference type="Proteomes" id="UP000735302">
    <property type="component" value="Unassembled WGS sequence"/>
</dbReference>
<proteinExistence type="predicted"/>
<name>A0AAV3ZRR3_9GAST</name>
<sequence length="105" mass="11693">MRRKRGSSNLVLSLQFLAILMRGEIEGIVHQPVFITLALLFHVVSLARSHSCKQCLLVTGSPPSAYTHCLAHPSGTKLREEHRAREVDRKRVVGGRLGDGRRRGV</sequence>